<organism evidence="1 2">
    <name type="scientific">Phytophthora rubi</name>
    <dbReference type="NCBI Taxonomy" id="129364"/>
    <lineage>
        <taxon>Eukaryota</taxon>
        <taxon>Sar</taxon>
        <taxon>Stramenopiles</taxon>
        <taxon>Oomycota</taxon>
        <taxon>Peronosporomycetes</taxon>
        <taxon>Peronosporales</taxon>
        <taxon>Peronosporaceae</taxon>
        <taxon>Phytophthora</taxon>
    </lineage>
</organism>
<sequence>MSPDTTSNLAFSFEESPPTAQVGLNSSTHSDPNLFCRHSQRDCDYGEEMLSRCGGLSVHCDSKEAPEDAGVVFSCLHLVFATAVWPCCSSPAHH</sequence>
<dbReference type="EMBL" id="QXFU01001876">
    <property type="protein sequence ID" value="KAE8994008.1"/>
    <property type="molecule type" value="Genomic_DNA"/>
</dbReference>
<dbReference type="AlphaFoldDB" id="A0A6A3JKI4"/>
<reference evidence="1 2" key="1">
    <citation type="submission" date="2018-09" db="EMBL/GenBank/DDBJ databases">
        <title>Genomic investigation of the strawberry pathogen Phytophthora fragariae indicates pathogenicity is determined by transcriptional variation in three key races.</title>
        <authorList>
            <person name="Adams T.M."/>
            <person name="Armitage A.D."/>
            <person name="Sobczyk M.K."/>
            <person name="Bates H.J."/>
            <person name="Dunwell J.M."/>
            <person name="Nellist C.F."/>
            <person name="Harrison R.J."/>
        </authorList>
    </citation>
    <scope>NUCLEOTIDE SEQUENCE [LARGE SCALE GENOMIC DNA]</scope>
    <source>
        <strain evidence="1 2">SCRP324</strain>
    </source>
</reference>
<accession>A0A6A3JKI4</accession>
<dbReference type="Proteomes" id="UP000435112">
    <property type="component" value="Unassembled WGS sequence"/>
</dbReference>
<gene>
    <name evidence="1" type="ORF">PR002_g20065</name>
</gene>
<evidence type="ECO:0000313" key="1">
    <source>
        <dbReference type="EMBL" id="KAE8994008.1"/>
    </source>
</evidence>
<comment type="caution">
    <text evidence="1">The sequence shown here is derived from an EMBL/GenBank/DDBJ whole genome shotgun (WGS) entry which is preliminary data.</text>
</comment>
<evidence type="ECO:0000313" key="2">
    <source>
        <dbReference type="Proteomes" id="UP000435112"/>
    </source>
</evidence>
<name>A0A6A3JKI4_9STRA</name>
<protein>
    <submittedName>
        <fullName evidence="1">Uncharacterized protein</fullName>
    </submittedName>
</protein>
<proteinExistence type="predicted"/>